<dbReference type="HOGENOM" id="CLU_2410836_0_0_3"/>
<keyword evidence="2" id="KW-0396">Initiation factor</keyword>
<protein>
    <submittedName>
        <fullName evidence="2">Possible Transcription initiation factor IIA, gam</fullName>
    </submittedName>
</protein>
<keyword evidence="3" id="KW-1185">Reference proteome</keyword>
<keyword evidence="2" id="KW-0648">Protein biosynthesis</keyword>
<name>Q7TUV6_PROMM</name>
<feature type="region of interest" description="Disordered" evidence="1">
    <location>
        <begin position="1"/>
        <end position="29"/>
    </location>
</feature>
<dbReference type="AlphaFoldDB" id="Q7TUV6"/>
<gene>
    <name evidence="2" type="ordered locus">PMT_1115</name>
</gene>
<organism evidence="2 3">
    <name type="scientific">Prochlorococcus marinus (strain MIT 9313)</name>
    <dbReference type="NCBI Taxonomy" id="74547"/>
    <lineage>
        <taxon>Bacteria</taxon>
        <taxon>Bacillati</taxon>
        <taxon>Cyanobacteriota</taxon>
        <taxon>Cyanophyceae</taxon>
        <taxon>Synechococcales</taxon>
        <taxon>Prochlorococcaceae</taxon>
        <taxon>Prochlorococcus</taxon>
    </lineage>
</organism>
<dbReference type="EMBL" id="BX548175">
    <property type="protein sequence ID" value="CAE21290.1"/>
    <property type="molecule type" value="Genomic_DNA"/>
</dbReference>
<reference evidence="2 3" key="1">
    <citation type="journal article" date="2003" name="Nature">
        <title>Genome divergence in two Prochlorococcus ecotypes reflects oceanic niche differentiation.</title>
        <authorList>
            <person name="Rocap G."/>
            <person name="Larimer F.W."/>
            <person name="Lamerdin J.E."/>
            <person name="Malfatti S."/>
            <person name="Chain P."/>
            <person name="Ahlgren N.A."/>
            <person name="Arellano A."/>
            <person name="Coleman M."/>
            <person name="Hauser L."/>
            <person name="Hess W.R."/>
            <person name="Johnson Z.I."/>
            <person name="Land M.L."/>
            <person name="Lindell D."/>
            <person name="Post A.F."/>
            <person name="Regala W."/>
            <person name="Shah M."/>
            <person name="Shaw S.L."/>
            <person name="Steglich C."/>
            <person name="Sullivan M.B."/>
            <person name="Ting C.S."/>
            <person name="Tolonen A."/>
            <person name="Webb E.A."/>
            <person name="Zinser E.R."/>
            <person name="Chisholm S.W."/>
        </authorList>
    </citation>
    <scope>NUCLEOTIDE SEQUENCE [LARGE SCALE GENOMIC DNA]</scope>
    <source>
        <strain evidence="3">MIT 9313</strain>
    </source>
</reference>
<dbReference type="KEGG" id="pmt:PMT_1115"/>
<evidence type="ECO:0000256" key="1">
    <source>
        <dbReference type="SAM" id="MobiDB-lite"/>
    </source>
</evidence>
<sequence>MRLTKCAEQGPHQPEEGAGRSPYSTKTSHELGFQGLIGKPCQSGSKESQRLNHFLGQSLQESLQEKPCKSLNTISLKLLRKSKNKALPIQVK</sequence>
<evidence type="ECO:0000313" key="3">
    <source>
        <dbReference type="Proteomes" id="UP000001423"/>
    </source>
</evidence>
<accession>Q7TUV6</accession>
<dbReference type="GO" id="GO:0003743">
    <property type="term" value="F:translation initiation factor activity"/>
    <property type="evidence" value="ECO:0007669"/>
    <property type="project" value="UniProtKB-KW"/>
</dbReference>
<evidence type="ECO:0000313" key="2">
    <source>
        <dbReference type="EMBL" id="CAE21290.1"/>
    </source>
</evidence>
<proteinExistence type="predicted"/>
<dbReference type="Proteomes" id="UP000001423">
    <property type="component" value="Chromosome"/>
</dbReference>